<accession>A0A5J4NFT3</accession>
<organism evidence="3 4">
    <name type="scientific">Paragonimus westermani</name>
    <dbReference type="NCBI Taxonomy" id="34504"/>
    <lineage>
        <taxon>Eukaryota</taxon>
        <taxon>Metazoa</taxon>
        <taxon>Spiralia</taxon>
        <taxon>Lophotrochozoa</taxon>
        <taxon>Platyhelminthes</taxon>
        <taxon>Trematoda</taxon>
        <taxon>Digenea</taxon>
        <taxon>Plagiorchiida</taxon>
        <taxon>Troglotremata</taxon>
        <taxon>Troglotrematidae</taxon>
        <taxon>Paragonimus</taxon>
    </lineage>
</organism>
<feature type="non-terminal residue" evidence="3">
    <location>
        <position position="154"/>
    </location>
</feature>
<evidence type="ECO:0000313" key="4">
    <source>
        <dbReference type="Proteomes" id="UP000324629"/>
    </source>
</evidence>
<protein>
    <recommendedName>
        <fullName evidence="2">Transmembrane protein 131-like N-terminal domain-containing protein</fullName>
    </recommendedName>
</protein>
<dbReference type="Proteomes" id="UP000324629">
    <property type="component" value="Unassembled WGS sequence"/>
</dbReference>
<dbReference type="EMBL" id="QNGE01003211">
    <property type="protein sequence ID" value="KAA3674355.1"/>
    <property type="molecule type" value="Genomic_DNA"/>
</dbReference>
<dbReference type="GO" id="GO:0016020">
    <property type="term" value="C:membrane"/>
    <property type="evidence" value="ECO:0007669"/>
    <property type="project" value="TreeGrafter"/>
</dbReference>
<sequence>MFSAITAFMIIFQNVFGLVACGNANFDGEMLNLLDDINEFYSHKFSEEYRIFNEMFVLRVTFKPNILDFGDRPVFKPSSLEVSLTNLEPDRTFEIRSTFGNHEAFLWSKFNRTMVAPLASTSFNLTFIPQKMGYVEGTIFIATSHGLLRYQVFG</sequence>
<dbReference type="InterPro" id="IPR039877">
    <property type="entry name" value="TMEM131-like"/>
</dbReference>
<evidence type="ECO:0000256" key="1">
    <source>
        <dbReference type="SAM" id="SignalP"/>
    </source>
</evidence>
<keyword evidence="1" id="KW-0732">Signal</keyword>
<name>A0A5J4NFT3_9TREM</name>
<feature type="signal peptide" evidence="1">
    <location>
        <begin position="1"/>
        <end position="17"/>
    </location>
</feature>
<proteinExistence type="predicted"/>
<dbReference type="InterPro" id="IPR013783">
    <property type="entry name" value="Ig-like_fold"/>
</dbReference>
<dbReference type="AlphaFoldDB" id="A0A5J4NFT3"/>
<reference evidence="3 4" key="1">
    <citation type="journal article" date="2019" name="Gigascience">
        <title>Whole-genome sequence of the oriental lung fluke Paragonimus westermani.</title>
        <authorList>
            <person name="Oey H."/>
            <person name="Zakrzewski M."/>
            <person name="Narain K."/>
            <person name="Devi K.R."/>
            <person name="Agatsuma T."/>
            <person name="Nawaratna S."/>
            <person name="Gobert G.N."/>
            <person name="Jones M.K."/>
            <person name="Ragan M.A."/>
            <person name="McManus D.P."/>
            <person name="Krause L."/>
        </authorList>
    </citation>
    <scope>NUCLEOTIDE SEQUENCE [LARGE SCALE GENOMIC DNA]</scope>
    <source>
        <strain evidence="3 4">IND2009</strain>
    </source>
</reference>
<feature type="chain" id="PRO_5023940354" description="Transmembrane protein 131-like N-terminal domain-containing protein" evidence="1">
    <location>
        <begin position="18"/>
        <end position="154"/>
    </location>
</feature>
<dbReference type="Gene3D" id="2.60.40.10">
    <property type="entry name" value="Immunoglobulins"/>
    <property type="match status" value="1"/>
</dbReference>
<gene>
    <name evidence="3" type="ORF">DEA37_0003289</name>
</gene>
<dbReference type="PANTHER" id="PTHR22050:SF0">
    <property type="entry name" value="TRANSMEMBRANE PROTEIN 131 HOMOLOG"/>
    <property type="match status" value="1"/>
</dbReference>
<dbReference type="InterPro" id="IPR022113">
    <property type="entry name" value="TMEM131L_N"/>
</dbReference>
<evidence type="ECO:0000313" key="3">
    <source>
        <dbReference type="EMBL" id="KAA3674355.1"/>
    </source>
</evidence>
<dbReference type="PANTHER" id="PTHR22050">
    <property type="entry name" value="RW1 PROTEIN HOMOLOG"/>
    <property type="match status" value="1"/>
</dbReference>
<dbReference type="Pfam" id="PF12371">
    <property type="entry name" value="TMEM131_like_N"/>
    <property type="match status" value="1"/>
</dbReference>
<feature type="domain" description="Transmembrane protein 131-like N-terminal" evidence="2">
    <location>
        <begin position="60"/>
        <end position="143"/>
    </location>
</feature>
<keyword evidence="4" id="KW-1185">Reference proteome</keyword>
<evidence type="ECO:0000259" key="2">
    <source>
        <dbReference type="Pfam" id="PF12371"/>
    </source>
</evidence>
<comment type="caution">
    <text evidence="3">The sequence shown here is derived from an EMBL/GenBank/DDBJ whole genome shotgun (WGS) entry which is preliminary data.</text>
</comment>